<feature type="region of interest" description="Disordered" evidence="1">
    <location>
        <begin position="91"/>
        <end position="110"/>
    </location>
</feature>
<feature type="compositionally biased region" description="Low complexity" evidence="1">
    <location>
        <begin position="96"/>
        <end position="110"/>
    </location>
</feature>
<protein>
    <recommendedName>
        <fullName evidence="2">Large polyvalent protein-associated domain-containing protein</fullName>
    </recommendedName>
</protein>
<dbReference type="InterPro" id="IPR040677">
    <property type="entry name" value="LPD7"/>
</dbReference>
<evidence type="ECO:0000313" key="3">
    <source>
        <dbReference type="EMBL" id="MBN7769190.1"/>
    </source>
</evidence>
<feature type="region of interest" description="Disordered" evidence="1">
    <location>
        <begin position="193"/>
        <end position="234"/>
    </location>
</feature>
<evidence type="ECO:0000256" key="1">
    <source>
        <dbReference type="SAM" id="MobiDB-lite"/>
    </source>
</evidence>
<reference evidence="3 4" key="1">
    <citation type="submission" date="2021-02" db="EMBL/GenBank/DDBJ databases">
        <title>PHA producing bacteria isolated from coastal sediment in Guangdong, Shenzhen.</title>
        <authorList>
            <person name="Zheng W."/>
            <person name="Yu S."/>
            <person name="Huang Y."/>
        </authorList>
    </citation>
    <scope>NUCLEOTIDE SEQUENCE [LARGE SCALE GENOMIC DNA]</scope>
    <source>
        <strain evidence="3 4">TN21-5</strain>
    </source>
</reference>
<dbReference type="EMBL" id="JAFKDB010000008">
    <property type="protein sequence ID" value="MBN7769190.1"/>
    <property type="molecule type" value="Genomic_DNA"/>
</dbReference>
<evidence type="ECO:0000313" key="4">
    <source>
        <dbReference type="Proteomes" id="UP000664344"/>
    </source>
</evidence>
<dbReference type="Proteomes" id="UP000664344">
    <property type="component" value="Unassembled WGS sequence"/>
</dbReference>
<gene>
    <name evidence="3" type="ORF">JYP53_04630</name>
</gene>
<evidence type="ECO:0000259" key="2">
    <source>
        <dbReference type="Pfam" id="PF18821"/>
    </source>
</evidence>
<organism evidence="3 4">
    <name type="scientific">Marinobacter daepoensis</name>
    <dbReference type="NCBI Taxonomy" id="262077"/>
    <lineage>
        <taxon>Bacteria</taxon>
        <taxon>Pseudomonadati</taxon>
        <taxon>Pseudomonadota</taxon>
        <taxon>Gammaproteobacteria</taxon>
        <taxon>Pseudomonadales</taxon>
        <taxon>Marinobacteraceae</taxon>
        <taxon>Marinobacter</taxon>
    </lineage>
</organism>
<dbReference type="Pfam" id="PF18821">
    <property type="entry name" value="LPD7"/>
    <property type="match status" value="1"/>
</dbReference>
<comment type="caution">
    <text evidence="3">The sequence shown here is derived from an EMBL/GenBank/DDBJ whole genome shotgun (WGS) entry which is preliminary data.</text>
</comment>
<accession>A0ABS3BG21</accession>
<sequence>MKWVDLESRALTLKSGEQIVDKGVSVNLTKGSDDAIVAAVSIAKAKGWESVSVNGSDEFQCRAALALEAAGMSARITSDIAKARYQDHLMRGQATPEAEPSSSGSVPESPSAIDVLKDQVRYVLYRNPLKSIRYFEDDPKRLENWTRARWGELTRNGEPEGLAVAFRVVAEELAYVAGYSVRSVREAGIDDALSKSMPGYKTPKASRPGNSKPRPHEGAGRKRHHDMGDKPPGT</sequence>
<feature type="domain" description="Large polyvalent protein-associated" evidence="2">
    <location>
        <begin position="15"/>
        <end position="85"/>
    </location>
</feature>
<keyword evidence="4" id="KW-1185">Reference proteome</keyword>
<proteinExistence type="predicted"/>
<name>A0ABS3BG21_9GAMM</name>